<proteinExistence type="predicted"/>
<feature type="compositionally biased region" description="Acidic residues" evidence="1">
    <location>
        <begin position="1"/>
        <end position="11"/>
    </location>
</feature>
<evidence type="ECO:0000313" key="2">
    <source>
        <dbReference type="EMBL" id="PNX69236.1"/>
    </source>
</evidence>
<dbReference type="EMBL" id="ASHM01244545">
    <property type="protein sequence ID" value="PNX69236.1"/>
    <property type="molecule type" value="Genomic_DNA"/>
</dbReference>
<feature type="non-terminal residue" evidence="2">
    <location>
        <position position="53"/>
    </location>
</feature>
<feature type="region of interest" description="Disordered" evidence="1">
    <location>
        <begin position="1"/>
        <end position="26"/>
    </location>
</feature>
<evidence type="ECO:0000256" key="1">
    <source>
        <dbReference type="SAM" id="MobiDB-lite"/>
    </source>
</evidence>
<accession>A0A2K3KSH4</accession>
<sequence>MGEEEEEEEVVTDDHDANNKSKSNNPKLTLLPLIALIFYEVSGGPFGVEDSVR</sequence>
<dbReference type="STRING" id="57577.A0A2K3KSH4"/>
<gene>
    <name evidence="2" type="ORF">L195_g064343</name>
</gene>
<comment type="caution">
    <text evidence="2">The sequence shown here is derived from an EMBL/GenBank/DDBJ whole genome shotgun (WGS) entry which is preliminary data.</text>
</comment>
<reference evidence="2 3" key="2">
    <citation type="journal article" date="2017" name="Front. Plant Sci.">
        <title>Gene Classification and Mining of Molecular Markers Useful in Red Clover (Trifolium pratense) Breeding.</title>
        <authorList>
            <person name="Istvanek J."/>
            <person name="Dluhosova J."/>
            <person name="Dluhos P."/>
            <person name="Patkova L."/>
            <person name="Nedelnik J."/>
            <person name="Repkova J."/>
        </authorList>
    </citation>
    <scope>NUCLEOTIDE SEQUENCE [LARGE SCALE GENOMIC DNA]</scope>
    <source>
        <strain evidence="3">cv. Tatra</strain>
        <tissue evidence="2">Young leaves</tissue>
    </source>
</reference>
<dbReference type="Proteomes" id="UP000236291">
    <property type="component" value="Unassembled WGS sequence"/>
</dbReference>
<dbReference type="AlphaFoldDB" id="A0A2K3KSH4"/>
<organism evidence="2 3">
    <name type="scientific">Trifolium pratense</name>
    <name type="common">Red clover</name>
    <dbReference type="NCBI Taxonomy" id="57577"/>
    <lineage>
        <taxon>Eukaryota</taxon>
        <taxon>Viridiplantae</taxon>
        <taxon>Streptophyta</taxon>
        <taxon>Embryophyta</taxon>
        <taxon>Tracheophyta</taxon>
        <taxon>Spermatophyta</taxon>
        <taxon>Magnoliopsida</taxon>
        <taxon>eudicotyledons</taxon>
        <taxon>Gunneridae</taxon>
        <taxon>Pentapetalae</taxon>
        <taxon>rosids</taxon>
        <taxon>fabids</taxon>
        <taxon>Fabales</taxon>
        <taxon>Fabaceae</taxon>
        <taxon>Papilionoideae</taxon>
        <taxon>50 kb inversion clade</taxon>
        <taxon>NPAAA clade</taxon>
        <taxon>Hologalegina</taxon>
        <taxon>IRL clade</taxon>
        <taxon>Trifolieae</taxon>
        <taxon>Trifolium</taxon>
    </lineage>
</organism>
<protein>
    <submittedName>
        <fullName evidence="2">Amino acid permease family protein</fullName>
    </submittedName>
</protein>
<name>A0A2K3KSH4_TRIPR</name>
<reference evidence="2 3" key="1">
    <citation type="journal article" date="2014" name="Am. J. Bot.">
        <title>Genome assembly and annotation for red clover (Trifolium pratense; Fabaceae).</title>
        <authorList>
            <person name="Istvanek J."/>
            <person name="Jaros M."/>
            <person name="Krenek A."/>
            <person name="Repkova J."/>
        </authorList>
    </citation>
    <scope>NUCLEOTIDE SEQUENCE [LARGE SCALE GENOMIC DNA]</scope>
    <source>
        <strain evidence="3">cv. Tatra</strain>
        <tissue evidence="2">Young leaves</tissue>
    </source>
</reference>
<evidence type="ECO:0000313" key="3">
    <source>
        <dbReference type="Proteomes" id="UP000236291"/>
    </source>
</evidence>